<organism evidence="3 4">
    <name type="scientific">Tanacetum coccineum</name>
    <dbReference type="NCBI Taxonomy" id="301880"/>
    <lineage>
        <taxon>Eukaryota</taxon>
        <taxon>Viridiplantae</taxon>
        <taxon>Streptophyta</taxon>
        <taxon>Embryophyta</taxon>
        <taxon>Tracheophyta</taxon>
        <taxon>Spermatophyta</taxon>
        <taxon>Magnoliopsida</taxon>
        <taxon>eudicotyledons</taxon>
        <taxon>Gunneridae</taxon>
        <taxon>Pentapetalae</taxon>
        <taxon>asterids</taxon>
        <taxon>campanulids</taxon>
        <taxon>Asterales</taxon>
        <taxon>Asteraceae</taxon>
        <taxon>Asteroideae</taxon>
        <taxon>Anthemideae</taxon>
        <taxon>Anthemidinae</taxon>
        <taxon>Tanacetum</taxon>
    </lineage>
</organism>
<keyword evidence="3" id="KW-0548">Nucleotidyltransferase</keyword>
<dbReference type="PANTHER" id="PTHR33223:SF11">
    <property type="entry name" value="ELEMENT PROTEIN, PUTATIVE-RELATED"/>
    <property type="match status" value="1"/>
</dbReference>
<dbReference type="Pfam" id="PF03732">
    <property type="entry name" value="Retrotrans_gag"/>
    <property type="match status" value="1"/>
</dbReference>
<dbReference type="InterPro" id="IPR005162">
    <property type="entry name" value="Retrotrans_gag_dom"/>
</dbReference>
<evidence type="ECO:0000313" key="4">
    <source>
        <dbReference type="Proteomes" id="UP001151760"/>
    </source>
</evidence>
<reference evidence="3" key="2">
    <citation type="submission" date="2022-01" db="EMBL/GenBank/DDBJ databases">
        <authorList>
            <person name="Yamashiro T."/>
            <person name="Shiraishi A."/>
            <person name="Satake H."/>
            <person name="Nakayama K."/>
        </authorList>
    </citation>
    <scope>NUCLEOTIDE SEQUENCE</scope>
</reference>
<accession>A0ABQ4ZFA8</accession>
<dbReference type="EMBL" id="BQNB010011309">
    <property type="protein sequence ID" value="GJS88903.1"/>
    <property type="molecule type" value="Genomic_DNA"/>
</dbReference>
<name>A0ABQ4ZFA8_9ASTR</name>
<keyword evidence="3" id="KW-0239">DNA-directed DNA polymerase</keyword>
<reference evidence="3" key="1">
    <citation type="journal article" date="2022" name="Int. J. Mol. Sci.">
        <title>Draft Genome of Tanacetum Coccineum: Genomic Comparison of Closely Related Tanacetum-Family Plants.</title>
        <authorList>
            <person name="Yamashiro T."/>
            <person name="Shiraishi A."/>
            <person name="Nakayama K."/>
            <person name="Satake H."/>
        </authorList>
    </citation>
    <scope>NUCLEOTIDE SEQUENCE</scope>
</reference>
<dbReference type="Proteomes" id="UP001151760">
    <property type="component" value="Unassembled WGS sequence"/>
</dbReference>
<evidence type="ECO:0000256" key="1">
    <source>
        <dbReference type="SAM" id="MobiDB-lite"/>
    </source>
</evidence>
<evidence type="ECO:0000313" key="3">
    <source>
        <dbReference type="EMBL" id="GJS88903.1"/>
    </source>
</evidence>
<keyword evidence="4" id="KW-1185">Reference proteome</keyword>
<dbReference type="PANTHER" id="PTHR33223">
    <property type="entry name" value="CCHC-TYPE DOMAIN-CONTAINING PROTEIN"/>
    <property type="match status" value="1"/>
</dbReference>
<feature type="region of interest" description="Disordered" evidence="1">
    <location>
        <begin position="48"/>
        <end position="77"/>
    </location>
</feature>
<keyword evidence="3" id="KW-0808">Transferase</keyword>
<sequence length="207" mass="23797">MTRSTVKKLTEPLEEPEREFRRRRKAACLQQRNESLAIAGRNLFNDEASSSANFEPKPSSSSKILREHSSSSSAGFQNPIVLPAEQTGNIVDSRDIWLIQGICTFQGLKSENPIHHISHYLSIVDNIQANEATKDTSRLRFFYFTLKGKAKEWSDKTPPAQITTWEQLVSRFLDYFFSAGRTSFLYDMILRFQQGTNEPIKDAWIRF</sequence>
<gene>
    <name evidence="3" type="ORF">Tco_0771539</name>
</gene>
<dbReference type="GO" id="GO:0003887">
    <property type="term" value="F:DNA-directed DNA polymerase activity"/>
    <property type="evidence" value="ECO:0007669"/>
    <property type="project" value="UniProtKB-KW"/>
</dbReference>
<feature type="compositionally biased region" description="Polar residues" evidence="1">
    <location>
        <begin position="48"/>
        <end position="63"/>
    </location>
</feature>
<feature type="domain" description="Retrotransposon gag" evidence="2">
    <location>
        <begin position="141"/>
        <end position="207"/>
    </location>
</feature>
<evidence type="ECO:0000259" key="2">
    <source>
        <dbReference type="Pfam" id="PF03732"/>
    </source>
</evidence>
<proteinExistence type="predicted"/>
<comment type="caution">
    <text evidence="3">The sequence shown here is derived from an EMBL/GenBank/DDBJ whole genome shotgun (WGS) entry which is preliminary data.</text>
</comment>
<protein>
    <submittedName>
        <fullName evidence="3">DNA-directed DNA polymerase</fullName>
    </submittedName>
</protein>
<feature type="region of interest" description="Disordered" evidence="1">
    <location>
        <begin position="1"/>
        <end position="20"/>
    </location>
</feature>